<gene>
    <name evidence="2" type="primary">Contig19060.g20207</name>
    <name evidence="2" type="ORF">STYLEM_3393</name>
</gene>
<dbReference type="InParanoid" id="A0A078A0U9"/>
<reference evidence="2 3" key="1">
    <citation type="submission" date="2014-06" db="EMBL/GenBank/DDBJ databases">
        <authorList>
            <person name="Swart Estienne"/>
        </authorList>
    </citation>
    <scope>NUCLEOTIDE SEQUENCE [LARGE SCALE GENOMIC DNA]</scope>
    <source>
        <strain evidence="2 3">130c</strain>
    </source>
</reference>
<keyword evidence="3" id="KW-1185">Reference proteome</keyword>
<evidence type="ECO:0000313" key="3">
    <source>
        <dbReference type="Proteomes" id="UP000039865"/>
    </source>
</evidence>
<evidence type="ECO:0000256" key="1">
    <source>
        <dbReference type="SAM" id="MobiDB-lite"/>
    </source>
</evidence>
<sequence length="128" mass="14605">MQSSQIYHQPSYNQQLFTFESPSKNFFNSNLSYGNIADAYINENFMVTSTANTAIGRLRALEEPSPLISSLDQAQIQHQDFFQPASNANQAGNLSFHNNDPPSQESFLNSNQPGLFEFNDDKWKRQFM</sequence>
<proteinExistence type="predicted"/>
<dbReference type="AlphaFoldDB" id="A0A078A0U9"/>
<name>A0A078A0U9_STYLE</name>
<dbReference type="Proteomes" id="UP000039865">
    <property type="component" value="Unassembled WGS sequence"/>
</dbReference>
<organism evidence="2 3">
    <name type="scientific">Stylonychia lemnae</name>
    <name type="common">Ciliate</name>
    <dbReference type="NCBI Taxonomy" id="5949"/>
    <lineage>
        <taxon>Eukaryota</taxon>
        <taxon>Sar</taxon>
        <taxon>Alveolata</taxon>
        <taxon>Ciliophora</taxon>
        <taxon>Intramacronucleata</taxon>
        <taxon>Spirotrichea</taxon>
        <taxon>Stichotrichia</taxon>
        <taxon>Sporadotrichida</taxon>
        <taxon>Oxytrichidae</taxon>
        <taxon>Stylonychinae</taxon>
        <taxon>Stylonychia</taxon>
    </lineage>
</organism>
<feature type="region of interest" description="Disordered" evidence="1">
    <location>
        <begin position="80"/>
        <end position="113"/>
    </location>
</feature>
<protein>
    <submittedName>
        <fullName evidence="2">Uncharacterized protein</fullName>
    </submittedName>
</protein>
<evidence type="ECO:0000313" key="2">
    <source>
        <dbReference type="EMBL" id="CDW74414.1"/>
    </source>
</evidence>
<dbReference type="EMBL" id="CCKQ01003291">
    <property type="protein sequence ID" value="CDW74414.1"/>
    <property type="molecule type" value="Genomic_DNA"/>
</dbReference>
<accession>A0A078A0U9</accession>